<dbReference type="InterPro" id="IPR036526">
    <property type="entry name" value="C-N_Hydrolase_sf"/>
</dbReference>
<dbReference type="EMBL" id="JBELOE010000076">
    <property type="protein sequence ID" value="MER2490861.1"/>
    <property type="molecule type" value="Genomic_DNA"/>
</dbReference>
<dbReference type="GO" id="GO:0016787">
    <property type="term" value="F:hydrolase activity"/>
    <property type="evidence" value="ECO:0007669"/>
    <property type="project" value="UniProtKB-KW"/>
</dbReference>
<feature type="domain" description="CN hydrolase" evidence="3">
    <location>
        <begin position="1"/>
        <end position="252"/>
    </location>
</feature>
<name>A0ABV1RD57_9ALTE</name>
<dbReference type="PANTHER" id="PTHR23088:SF27">
    <property type="entry name" value="DEAMINATED GLUTATHIONE AMIDASE"/>
    <property type="match status" value="1"/>
</dbReference>
<organism evidence="4 5">
    <name type="scientific">Catenovulum sediminis</name>
    <dbReference type="NCBI Taxonomy" id="1740262"/>
    <lineage>
        <taxon>Bacteria</taxon>
        <taxon>Pseudomonadati</taxon>
        <taxon>Pseudomonadota</taxon>
        <taxon>Gammaproteobacteria</taxon>
        <taxon>Alteromonadales</taxon>
        <taxon>Alteromonadaceae</taxon>
        <taxon>Catenovulum</taxon>
    </lineage>
</organism>
<dbReference type="SUPFAM" id="SSF56317">
    <property type="entry name" value="Carbon-nitrogen hydrolase"/>
    <property type="match status" value="1"/>
</dbReference>
<evidence type="ECO:0000256" key="2">
    <source>
        <dbReference type="ARBA" id="ARBA00022801"/>
    </source>
</evidence>
<keyword evidence="2 4" id="KW-0378">Hydrolase</keyword>
<evidence type="ECO:0000259" key="3">
    <source>
        <dbReference type="PROSITE" id="PS50263"/>
    </source>
</evidence>
<dbReference type="CDD" id="cd07572">
    <property type="entry name" value="nit"/>
    <property type="match status" value="1"/>
</dbReference>
<evidence type="ECO:0000313" key="5">
    <source>
        <dbReference type="Proteomes" id="UP001467690"/>
    </source>
</evidence>
<comment type="caution">
    <text evidence="4">The sequence shown here is derived from an EMBL/GenBank/DDBJ whole genome shotgun (WGS) entry which is preliminary data.</text>
</comment>
<gene>
    <name evidence="4" type="ORF">ABS311_03065</name>
</gene>
<dbReference type="InterPro" id="IPR003010">
    <property type="entry name" value="C-N_Hydrolase"/>
</dbReference>
<dbReference type="InterPro" id="IPR045254">
    <property type="entry name" value="Nit1/2_C-N_Hydrolase"/>
</dbReference>
<dbReference type="Proteomes" id="UP001467690">
    <property type="component" value="Unassembled WGS sequence"/>
</dbReference>
<accession>A0ABV1RD57</accession>
<reference evidence="4 5" key="1">
    <citation type="submission" date="2024-06" db="EMBL/GenBank/DDBJ databases">
        <authorList>
            <person name="Chen R.Y."/>
        </authorList>
    </citation>
    <scope>NUCLEOTIDE SEQUENCE [LARGE SCALE GENOMIC DNA]</scope>
    <source>
        <strain evidence="4 5">D2</strain>
    </source>
</reference>
<evidence type="ECO:0000256" key="1">
    <source>
        <dbReference type="ARBA" id="ARBA00010613"/>
    </source>
</evidence>
<dbReference type="RefSeq" id="WP_350400668.1">
    <property type="nucleotide sequence ID" value="NZ_JBELOE010000076.1"/>
</dbReference>
<comment type="similarity">
    <text evidence="1">Belongs to the carbon-nitrogen hydrolase superfamily. NIT1/NIT2 family.</text>
</comment>
<dbReference type="PROSITE" id="PS50263">
    <property type="entry name" value="CN_HYDROLASE"/>
    <property type="match status" value="1"/>
</dbReference>
<dbReference type="PROSITE" id="PS01227">
    <property type="entry name" value="UPF0012"/>
    <property type="match status" value="1"/>
</dbReference>
<sequence>MNLSVVTMQMSSTPKVEENLLWLSEQFSRLQTTENCLVVLPECFACFGGAENEQARIAEDYGNGPIQDFIAHQARKFNLWIVAGSMPLKIKDSELVYASSLLFSPEGQCQARYNKMHLFDVDVADATGQYRESATTQAGSSITVVETPFAKIGLSICYDVRFPELYRKLQAEGAEIICVPSAFTYVTGQAHWQVLMRARAIENQCFVVAPNQTGTHPNGRQTWGRSVVVDPWGEIVHQHSEQKGYLQSKIDLDRVRQVRSKMPNLQHRKLF</sequence>
<proteinExistence type="inferred from homology"/>
<dbReference type="PANTHER" id="PTHR23088">
    <property type="entry name" value="NITRILASE-RELATED"/>
    <property type="match status" value="1"/>
</dbReference>
<keyword evidence="5" id="KW-1185">Reference proteome</keyword>
<dbReference type="InterPro" id="IPR001110">
    <property type="entry name" value="UPF0012_CS"/>
</dbReference>
<evidence type="ECO:0000313" key="4">
    <source>
        <dbReference type="EMBL" id="MER2490861.1"/>
    </source>
</evidence>
<protein>
    <submittedName>
        <fullName evidence="4">Carbon-nitrogen hydrolase family protein</fullName>
    </submittedName>
</protein>
<dbReference type="Pfam" id="PF00795">
    <property type="entry name" value="CN_hydrolase"/>
    <property type="match status" value="1"/>
</dbReference>
<dbReference type="Gene3D" id="3.60.110.10">
    <property type="entry name" value="Carbon-nitrogen hydrolase"/>
    <property type="match status" value="1"/>
</dbReference>